<dbReference type="Gene3D" id="3.30.200.20">
    <property type="entry name" value="Phosphorylase Kinase, domain 1"/>
    <property type="match status" value="1"/>
</dbReference>
<keyword evidence="3 6" id="KW-0547">Nucleotide-binding</keyword>
<evidence type="ECO:0000256" key="5">
    <source>
        <dbReference type="PROSITE-ProRule" id="PRU00221"/>
    </source>
</evidence>
<dbReference type="InterPro" id="IPR008271">
    <property type="entry name" value="Ser/Thr_kinase_AS"/>
</dbReference>
<dbReference type="InterPro" id="IPR019775">
    <property type="entry name" value="WD40_repeat_CS"/>
</dbReference>
<dbReference type="PROSITE" id="PS00678">
    <property type="entry name" value="WD_REPEATS_1"/>
    <property type="match status" value="4"/>
</dbReference>
<dbReference type="SMART" id="SM00220">
    <property type="entry name" value="S_TKc"/>
    <property type="match status" value="1"/>
</dbReference>
<dbReference type="GO" id="GO:0005524">
    <property type="term" value="F:ATP binding"/>
    <property type="evidence" value="ECO:0007669"/>
    <property type="project" value="UniProtKB-UniRule"/>
</dbReference>
<dbReference type="PANTHER" id="PTHR19879">
    <property type="entry name" value="TRANSCRIPTION INITIATION FACTOR TFIID"/>
    <property type="match status" value="1"/>
</dbReference>
<dbReference type="InterPro" id="IPR015943">
    <property type="entry name" value="WD40/YVTN_repeat-like_dom_sf"/>
</dbReference>
<feature type="domain" description="Protein kinase" evidence="7">
    <location>
        <begin position="150"/>
        <end position="411"/>
    </location>
</feature>
<dbReference type="Gene3D" id="1.10.510.10">
    <property type="entry name" value="Transferase(Phosphotransferase) domain 1"/>
    <property type="match status" value="1"/>
</dbReference>
<keyword evidence="8" id="KW-0418">Kinase</keyword>
<name>A0AAU7CSJ7_9BACT</name>
<dbReference type="Pfam" id="PF07676">
    <property type="entry name" value="PD40"/>
    <property type="match status" value="1"/>
</dbReference>
<dbReference type="AlphaFoldDB" id="A0AAU7CSJ7"/>
<feature type="repeat" description="WD" evidence="5">
    <location>
        <begin position="961"/>
        <end position="1002"/>
    </location>
</feature>
<dbReference type="Gene3D" id="2.130.10.10">
    <property type="entry name" value="YVTN repeat-like/Quinoprotein amine dehydrogenase"/>
    <property type="match status" value="4"/>
</dbReference>
<dbReference type="PROSITE" id="PS50011">
    <property type="entry name" value="PROTEIN_KINASE_DOM"/>
    <property type="match status" value="1"/>
</dbReference>
<keyword evidence="8" id="KW-0808">Transferase</keyword>
<proteinExistence type="predicted"/>
<sequence>MSASGGGPRSLGDIRERLARDEGLSPADVVELVCVDQLRRWRQGEFIPSEAYFGLHPALRADGEEAFELAYAEFALREELGETPTLDEFLWRFPQHSERFRIQIAMDRAIEKSTVLDQEAERLVASVPRDRARPTPVPENVSLWPTVEGFAIDAEIGRGGMGVVYRARQVLLNRTVALKMILGGDCSPLTTARFLAEGEAVARLHHPNIVQIHGLGNQGGLPYFILEYLEGGSLAARLDGRGWPPRDAARLIAVLALGVEEAHRQGVVHRDLKPSNILLAADDTPKLADFGLAKMLNFEPGLTRTEAILGTPSYMSPEQAEGKQAEVGEAADIYALGAIFYELLTGRPPFRAATLLQTLESVRSDEPVSPSRLQRGLPRDAETICLKCLEKSPSRRYLSARALADDLNRFLARETIQARPSRLWERAARWCIRNPPLFALSTAFIAALAIGMSGVIWKWREAEAQRSKVVIAERATAVQLKQAIAAKRDAEAAQQGAIRTRNDSQRLSAHLALNRALELSRGDEIGPALLWMVESLRFAPDDDPTVATLIRRNLTAWSDRLHGLRQVFIHPESVTQVVVSPNGSAMLTGCHDGKARLWDLKTGKLLSTPWECGGSIDCVAFSPDGRSVVTGDTPAARLRDATTGVPFGHPMMHPTRAFRAEFRRDGKQIVTTYRGESYRIWDARTGAPVGPPVTSNNPDWLIFCATFSPDGQTIVTGMLNRNGLVKEAGVQRWEASNGRPIGAPLPTAGAVLAMQFSPDGRRLLTACVDGNCQVRDATTLEPIAPPLHHPKLVEPAIFSPDGTTILTGCSDGLTRWWDVATGCQLGEPLAHEAAVWGLAFVPGGKFAVTGCSDKNAWLWELAPDLHGTRPKPNAPPDPRRVNRVIYSPDRRLVLTIDDNGLAVLTDIAMGQPVGDPMRVSASQRTTATFSPDGKRIAISSQAPESPLALVWDVRGRLLSTLPVGRSGATSLSFSPDGKRLATLGPDHILGLWDAATGRPSTPLAQQGGEFNDVAFTPDGKTLVAAPAWGPTVHRWDVTTGARFPANFPFAPGTTQLAVSPDGKKFLTIATKTVRLWDASTGKPIGIPIKPSNAPADAGFTDDRRTVCTVGTDGGIRLWDPETGIPRGPQMSHPGNVAVVDIGPDGSFLVSVGQDGTVQLWDVATSRPIGPLLTPGSRVLNARIQPDGRSIAITSQDGTTHLIAIPEPTKVNHQTLKLHFEVRTGRHLDGDQILNGLTPDVWHVLNARLLKQERGPVP</sequence>
<dbReference type="CDD" id="cd00200">
    <property type="entry name" value="WD40"/>
    <property type="match status" value="2"/>
</dbReference>
<feature type="repeat" description="WD" evidence="5">
    <location>
        <begin position="1129"/>
        <end position="1170"/>
    </location>
</feature>
<evidence type="ECO:0000256" key="3">
    <source>
        <dbReference type="ARBA" id="ARBA00022741"/>
    </source>
</evidence>
<dbReference type="PROSITE" id="PS50294">
    <property type="entry name" value="WD_REPEATS_REGION"/>
    <property type="match status" value="2"/>
</dbReference>
<feature type="repeat" description="WD" evidence="5">
    <location>
        <begin position="567"/>
        <end position="608"/>
    </location>
</feature>
<dbReference type="CDD" id="cd14014">
    <property type="entry name" value="STKc_PknB_like"/>
    <property type="match status" value="1"/>
</dbReference>
<evidence type="ECO:0000256" key="6">
    <source>
        <dbReference type="PROSITE-ProRule" id="PRU10141"/>
    </source>
</evidence>
<reference evidence="8" key="1">
    <citation type="submission" date="2024-05" db="EMBL/GenBank/DDBJ databases">
        <title>Planctomycetes of the genus Singulisphaera possess chitinolytic capabilities.</title>
        <authorList>
            <person name="Ivanova A."/>
        </authorList>
    </citation>
    <scope>NUCLEOTIDE SEQUENCE</scope>
    <source>
        <strain evidence="8">Ch08T</strain>
    </source>
</reference>
<dbReference type="PROSITE" id="PS50082">
    <property type="entry name" value="WD_REPEATS_2"/>
    <property type="match status" value="5"/>
</dbReference>
<dbReference type="EMBL" id="CP155447">
    <property type="protein sequence ID" value="XBH08111.1"/>
    <property type="molecule type" value="Genomic_DNA"/>
</dbReference>
<dbReference type="InterPro" id="IPR000719">
    <property type="entry name" value="Prot_kinase_dom"/>
</dbReference>
<keyword evidence="2" id="KW-0677">Repeat</keyword>
<accession>A0AAU7CSJ7</accession>
<dbReference type="PANTHER" id="PTHR19879:SF9">
    <property type="entry name" value="TRANSCRIPTION INITIATION FACTOR TFIID SUBUNIT 5"/>
    <property type="match status" value="1"/>
</dbReference>
<dbReference type="Pfam" id="PF00069">
    <property type="entry name" value="Pkinase"/>
    <property type="match status" value="1"/>
</dbReference>
<evidence type="ECO:0000256" key="2">
    <source>
        <dbReference type="ARBA" id="ARBA00022737"/>
    </source>
</evidence>
<gene>
    <name evidence="8" type="ORF">V5E97_19345</name>
</gene>
<evidence type="ECO:0000256" key="4">
    <source>
        <dbReference type="ARBA" id="ARBA00022840"/>
    </source>
</evidence>
<feature type="binding site" evidence="6">
    <location>
        <position position="179"/>
    </location>
    <ligand>
        <name>ATP</name>
        <dbReference type="ChEBI" id="CHEBI:30616"/>
    </ligand>
</feature>
<dbReference type="PROSITE" id="PS00108">
    <property type="entry name" value="PROTEIN_KINASE_ST"/>
    <property type="match status" value="1"/>
</dbReference>
<dbReference type="SUPFAM" id="SSF50998">
    <property type="entry name" value="Quinoprotein alcohol dehydrogenase-like"/>
    <property type="match status" value="2"/>
</dbReference>
<dbReference type="InterPro" id="IPR011047">
    <property type="entry name" value="Quinoprotein_ADH-like_sf"/>
</dbReference>
<organism evidence="8">
    <name type="scientific">Singulisphaera sp. Ch08</name>
    <dbReference type="NCBI Taxonomy" id="3120278"/>
    <lineage>
        <taxon>Bacteria</taxon>
        <taxon>Pseudomonadati</taxon>
        <taxon>Planctomycetota</taxon>
        <taxon>Planctomycetia</taxon>
        <taxon>Isosphaerales</taxon>
        <taxon>Isosphaeraceae</taxon>
        <taxon>Singulisphaera</taxon>
    </lineage>
</organism>
<dbReference type="PROSITE" id="PS00107">
    <property type="entry name" value="PROTEIN_KINASE_ATP"/>
    <property type="match status" value="1"/>
</dbReference>
<dbReference type="SMART" id="SM00320">
    <property type="entry name" value="WD40"/>
    <property type="match status" value="13"/>
</dbReference>
<evidence type="ECO:0000256" key="1">
    <source>
        <dbReference type="ARBA" id="ARBA00022574"/>
    </source>
</evidence>
<dbReference type="Pfam" id="PF00400">
    <property type="entry name" value="WD40"/>
    <property type="match status" value="6"/>
</dbReference>
<dbReference type="SUPFAM" id="SSF56112">
    <property type="entry name" value="Protein kinase-like (PK-like)"/>
    <property type="match status" value="1"/>
</dbReference>
<evidence type="ECO:0000313" key="8">
    <source>
        <dbReference type="EMBL" id="XBH08111.1"/>
    </source>
</evidence>
<feature type="repeat" description="WD" evidence="5">
    <location>
        <begin position="828"/>
        <end position="861"/>
    </location>
</feature>
<dbReference type="RefSeq" id="WP_406700949.1">
    <property type="nucleotide sequence ID" value="NZ_CP155447.1"/>
</dbReference>
<dbReference type="InterPro" id="IPR017441">
    <property type="entry name" value="Protein_kinase_ATP_BS"/>
</dbReference>
<dbReference type="GO" id="GO:0004672">
    <property type="term" value="F:protein kinase activity"/>
    <property type="evidence" value="ECO:0007669"/>
    <property type="project" value="InterPro"/>
</dbReference>
<dbReference type="InterPro" id="IPR001680">
    <property type="entry name" value="WD40_rpt"/>
</dbReference>
<keyword evidence="1 5" id="KW-0853">WD repeat</keyword>
<evidence type="ECO:0000259" key="7">
    <source>
        <dbReference type="PROSITE" id="PS50011"/>
    </source>
</evidence>
<keyword evidence="4 6" id="KW-0067">ATP-binding</keyword>
<protein>
    <submittedName>
        <fullName evidence="8">Protein kinase</fullName>
    </submittedName>
</protein>
<feature type="repeat" description="WD" evidence="5">
    <location>
        <begin position="786"/>
        <end position="827"/>
    </location>
</feature>
<dbReference type="InterPro" id="IPR011659">
    <property type="entry name" value="WD40"/>
</dbReference>
<dbReference type="InterPro" id="IPR011009">
    <property type="entry name" value="Kinase-like_dom_sf"/>
</dbReference>